<proteinExistence type="inferred from homology"/>
<dbReference type="Gene3D" id="3.40.50.450">
    <property type="match status" value="1"/>
</dbReference>
<keyword evidence="4" id="KW-1185">Reference proteome</keyword>
<comment type="caution">
    <text evidence="3">The sequence shown here is derived from an EMBL/GenBank/DDBJ whole genome shotgun (WGS) entry which is preliminary data.</text>
</comment>
<organism evidence="3 4">
    <name type="scientific">Psychrosphaera aquimarina</name>
    <dbReference type="NCBI Taxonomy" id="2044854"/>
    <lineage>
        <taxon>Bacteria</taxon>
        <taxon>Pseudomonadati</taxon>
        <taxon>Pseudomonadota</taxon>
        <taxon>Gammaproteobacteria</taxon>
        <taxon>Alteromonadales</taxon>
        <taxon>Pseudoalteromonadaceae</taxon>
        <taxon>Psychrosphaera</taxon>
    </lineage>
</organism>
<protein>
    <submittedName>
        <fullName evidence="3">DNA-processing protein DprA</fullName>
    </submittedName>
</protein>
<feature type="domain" description="Smf/DprA SLOG" evidence="2">
    <location>
        <begin position="90"/>
        <end position="264"/>
    </location>
</feature>
<sequence>MDEFKDSELLSKSQLRLWMALYLCPQLGIGALKKLEALLPNLLSVFQLPESELPNYKLSPKQITKLLMPDWQYIDRLVDWLTSQQILVLPFNHMLYPSLLFNTARPPVLLFLKGNIKLLNQVQLAFVGSRNPTAYGSQVTKNFVRELVGLQVVITSGLAIGIDGIAHKAALSAKGQTIAVLGSGLNQIYPKRHLYLAEQIVEQDGLLVSEFLPNVPPVQFNFPKRNRIIAGMTNGTVVVEAAIKSGSLITAQIAVEEGRDVFAISWQYL</sequence>
<evidence type="ECO:0000259" key="2">
    <source>
        <dbReference type="Pfam" id="PF02481"/>
    </source>
</evidence>
<evidence type="ECO:0000256" key="1">
    <source>
        <dbReference type="ARBA" id="ARBA00006525"/>
    </source>
</evidence>
<gene>
    <name evidence="3" type="primary">dprA</name>
    <name evidence="3" type="ORF">RT723_04150</name>
</gene>
<dbReference type="EMBL" id="JAWCUA010000003">
    <property type="protein sequence ID" value="MDU0112201.1"/>
    <property type="molecule type" value="Genomic_DNA"/>
</dbReference>
<comment type="similarity">
    <text evidence="1">Belongs to the DprA/Smf family.</text>
</comment>
<dbReference type="NCBIfam" id="TIGR00732">
    <property type="entry name" value="dprA"/>
    <property type="match status" value="1"/>
</dbReference>
<accession>A0ABU3QXN7</accession>
<dbReference type="RefSeq" id="WP_315945982.1">
    <property type="nucleotide sequence ID" value="NZ_JAWCUA010000003.1"/>
</dbReference>
<dbReference type="Pfam" id="PF02481">
    <property type="entry name" value="DNA_processg_A"/>
    <property type="match status" value="1"/>
</dbReference>
<dbReference type="InterPro" id="IPR003488">
    <property type="entry name" value="DprA"/>
</dbReference>
<dbReference type="PANTHER" id="PTHR43022:SF1">
    <property type="entry name" value="PROTEIN SMF"/>
    <property type="match status" value="1"/>
</dbReference>
<name>A0ABU3QXN7_9GAMM</name>
<dbReference type="Proteomes" id="UP001257914">
    <property type="component" value="Unassembled WGS sequence"/>
</dbReference>
<evidence type="ECO:0000313" key="4">
    <source>
        <dbReference type="Proteomes" id="UP001257914"/>
    </source>
</evidence>
<dbReference type="PANTHER" id="PTHR43022">
    <property type="entry name" value="PROTEIN SMF"/>
    <property type="match status" value="1"/>
</dbReference>
<dbReference type="InterPro" id="IPR057666">
    <property type="entry name" value="DrpA_SLOG"/>
</dbReference>
<dbReference type="SUPFAM" id="SSF102405">
    <property type="entry name" value="MCP/YpsA-like"/>
    <property type="match status" value="1"/>
</dbReference>
<reference evidence="3 4" key="1">
    <citation type="submission" date="2023-10" db="EMBL/GenBank/DDBJ databases">
        <title>Psychrosphaera aquimaarina strain SW33 isolated from seawater.</title>
        <authorList>
            <person name="Bayburt H."/>
            <person name="Kim J.M."/>
            <person name="Choi B.J."/>
            <person name="Jeon C.O."/>
        </authorList>
    </citation>
    <scope>NUCLEOTIDE SEQUENCE [LARGE SCALE GENOMIC DNA]</scope>
    <source>
        <strain evidence="3 4">KCTC 52743</strain>
    </source>
</reference>
<evidence type="ECO:0000313" key="3">
    <source>
        <dbReference type="EMBL" id="MDU0112201.1"/>
    </source>
</evidence>